<evidence type="ECO:0000256" key="6">
    <source>
        <dbReference type="PIRNR" id="PIRNR003101"/>
    </source>
</evidence>
<dbReference type="InterPro" id="IPR003494">
    <property type="entry name" value="SHS2_FtsA"/>
</dbReference>
<keyword evidence="3 5" id="KW-0472">Membrane</keyword>
<evidence type="ECO:0000313" key="9">
    <source>
        <dbReference type="Proteomes" id="UP000823616"/>
    </source>
</evidence>
<dbReference type="EMBL" id="JADIMS010000107">
    <property type="protein sequence ID" value="MBO8450621.1"/>
    <property type="molecule type" value="Genomic_DNA"/>
</dbReference>
<name>A0A9D9EM56_9SPIR</name>
<comment type="similarity">
    <text evidence="5 6">Belongs to the FtsA/MreB family.</text>
</comment>
<dbReference type="PANTHER" id="PTHR32432:SF4">
    <property type="entry name" value="CELL DIVISION PROTEIN FTSA"/>
    <property type="match status" value="1"/>
</dbReference>
<evidence type="ECO:0000256" key="2">
    <source>
        <dbReference type="ARBA" id="ARBA00022618"/>
    </source>
</evidence>
<dbReference type="Gene3D" id="3.30.1490.110">
    <property type="match status" value="1"/>
</dbReference>
<dbReference type="Pfam" id="PF14450">
    <property type="entry name" value="FtsA"/>
    <property type="match status" value="1"/>
</dbReference>
<dbReference type="Pfam" id="PF02491">
    <property type="entry name" value="SHS2_FTSA"/>
    <property type="match status" value="1"/>
</dbReference>
<evidence type="ECO:0000313" key="8">
    <source>
        <dbReference type="EMBL" id="MBO8450621.1"/>
    </source>
</evidence>
<feature type="domain" description="SHS2" evidence="7">
    <location>
        <begin position="6"/>
        <end position="196"/>
    </location>
</feature>
<dbReference type="GO" id="GO:0009898">
    <property type="term" value="C:cytoplasmic side of plasma membrane"/>
    <property type="evidence" value="ECO:0007669"/>
    <property type="project" value="UniProtKB-UniRule"/>
</dbReference>
<dbReference type="InterPro" id="IPR050696">
    <property type="entry name" value="FtsA/MreB"/>
</dbReference>
<evidence type="ECO:0000256" key="4">
    <source>
        <dbReference type="ARBA" id="ARBA00023306"/>
    </source>
</evidence>
<evidence type="ECO:0000256" key="1">
    <source>
        <dbReference type="ARBA" id="ARBA00022475"/>
    </source>
</evidence>
<dbReference type="AlphaFoldDB" id="A0A9D9EM56"/>
<dbReference type="GO" id="GO:0043093">
    <property type="term" value="P:FtsZ-dependent cytokinesis"/>
    <property type="evidence" value="ECO:0007669"/>
    <property type="project" value="UniProtKB-UniRule"/>
</dbReference>
<dbReference type="HAMAP" id="MF_02033">
    <property type="entry name" value="FtsA"/>
    <property type="match status" value="1"/>
</dbReference>
<proteinExistence type="inferred from homology"/>
<evidence type="ECO:0000256" key="5">
    <source>
        <dbReference type="HAMAP-Rule" id="MF_02033"/>
    </source>
</evidence>
<dbReference type="Gene3D" id="3.30.420.40">
    <property type="match status" value="2"/>
</dbReference>
<comment type="function">
    <text evidence="5 6">Cell division protein that is involved in the assembly of the Z ring. May serve as a membrane anchor for the Z ring.</text>
</comment>
<dbReference type="PIRSF" id="PIRSF003101">
    <property type="entry name" value="FtsA"/>
    <property type="match status" value="1"/>
</dbReference>
<evidence type="ECO:0000256" key="3">
    <source>
        <dbReference type="ARBA" id="ARBA00023136"/>
    </source>
</evidence>
<comment type="subunit">
    <text evidence="5">Self-interacts. Interacts with FtsZ.</text>
</comment>
<dbReference type="CDD" id="cd24048">
    <property type="entry name" value="ASKHA_NBD_FtsA"/>
    <property type="match status" value="1"/>
</dbReference>
<dbReference type="InterPro" id="IPR020823">
    <property type="entry name" value="Cell_div_FtsA"/>
</dbReference>
<protein>
    <recommendedName>
        <fullName evidence="5 6">Cell division protein FtsA</fullName>
    </recommendedName>
</protein>
<reference evidence="8" key="2">
    <citation type="journal article" date="2021" name="PeerJ">
        <title>Extensive microbial diversity within the chicken gut microbiome revealed by metagenomics and culture.</title>
        <authorList>
            <person name="Gilroy R."/>
            <person name="Ravi A."/>
            <person name="Getino M."/>
            <person name="Pursley I."/>
            <person name="Horton D.L."/>
            <person name="Alikhan N.F."/>
            <person name="Baker D."/>
            <person name="Gharbi K."/>
            <person name="Hall N."/>
            <person name="Watson M."/>
            <person name="Adriaenssens E.M."/>
            <person name="Foster-Nyarko E."/>
            <person name="Jarju S."/>
            <person name="Secka A."/>
            <person name="Antonio M."/>
            <person name="Oren A."/>
            <person name="Chaudhuri R.R."/>
            <person name="La Ragione R."/>
            <person name="Hildebrand F."/>
            <person name="Pallen M.J."/>
        </authorList>
    </citation>
    <scope>NUCLEOTIDE SEQUENCE</scope>
    <source>
        <strain evidence="8">B3-4054</strain>
    </source>
</reference>
<comment type="caution">
    <text evidence="8">The sequence shown here is derived from an EMBL/GenBank/DDBJ whole genome shotgun (WGS) entry which is preliminary data.</text>
</comment>
<keyword evidence="1 5" id="KW-1003">Cell membrane</keyword>
<organism evidence="8 9">
    <name type="scientific">Candidatus Avitreponema avistercoris</name>
    <dbReference type="NCBI Taxonomy" id="2840705"/>
    <lineage>
        <taxon>Bacteria</taxon>
        <taxon>Pseudomonadati</taxon>
        <taxon>Spirochaetota</taxon>
        <taxon>Spirochaetia</taxon>
        <taxon>Spirochaetales</taxon>
        <taxon>Candidatus Avitreponema</taxon>
    </lineage>
</organism>
<reference evidence="8" key="1">
    <citation type="submission" date="2020-10" db="EMBL/GenBank/DDBJ databases">
        <authorList>
            <person name="Gilroy R."/>
        </authorList>
    </citation>
    <scope>NUCLEOTIDE SEQUENCE</scope>
    <source>
        <strain evidence="8">B3-4054</strain>
    </source>
</reference>
<dbReference type="SUPFAM" id="SSF53067">
    <property type="entry name" value="Actin-like ATPase domain"/>
    <property type="match status" value="2"/>
</dbReference>
<keyword evidence="4 5" id="KW-0131">Cell cycle</keyword>
<comment type="subcellular location">
    <subcellularLocation>
        <location evidence="5">Cell membrane</location>
        <topology evidence="5">Peripheral membrane protein</topology>
        <orientation evidence="5">Cytoplasmic side</orientation>
    </subcellularLocation>
    <text evidence="5">Localizes to the Z ring in an FtsZ-dependent manner. Targeted to the membrane through a conserved C-terminal amphipathic helix.</text>
</comment>
<evidence type="ECO:0000259" key="7">
    <source>
        <dbReference type="SMART" id="SM00842"/>
    </source>
</evidence>
<gene>
    <name evidence="5 8" type="primary">ftsA</name>
    <name evidence="8" type="ORF">IAA96_05890</name>
</gene>
<dbReference type="InterPro" id="IPR043129">
    <property type="entry name" value="ATPase_NBD"/>
</dbReference>
<accession>A0A9D9EM56</accession>
<dbReference type="Proteomes" id="UP000823616">
    <property type="component" value="Unassembled WGS sequence"/>
</dbReference>
<dbReference type="PANTHER" id="PTHR32432">
    <property type="entry name" value="CELL DIVISION PROTEIN FTSA-RELATED"/>
    <property type="match status" value="1"/>
</dbReference>
<dbReference type="GO" id="GO:0032153">
    <property type="term" value="C:cell division site"/>
    <property type="evidence" value="ECO:0007669"/>
    <property type="project" value="UniProtKB-UniRule"/>
</dbReference>
<dbReference type="NCBIfam" id="TIGR01174">
    <property type="entry name" value="ftsA"/>
    <property type="match status" value="1"/>
</dbReference>
<sequence>MLSDFVAGIDIGTSRIRAVIGEITDDGTFQITGVGTNPSTGLRKGVVVNLEDTVRAISQAVETAEMMSGVEIQRCTVGIGGTHIESLNSRGSVALPQKKENYEIQHEDIARVIDVARAYKFPLDRQVIHVIPQSYIVDGEKGIRDPRNRIGVRLEAEVHIVTGSVTPVQTILKCVNRAGLYVDEYMLNSLAEVKSVMTKDEQELGSLLIDLGAGTTDIVYLADGAPQLTSVLPVGGDHVTNDISIVKGLSVEMSEKIKCEAGYCWAPLIEENETVIIPGLGGRPPVRIPQSEICAVIQPRMAEIFSMVKEKISAVADTRTLSGNIVITGGGANMAGIVDLACAVFETQNVRVGIPGTFSGLAGDLGEYRSPEYAAVIGLVLNAYEKFSASRTDSFSKDSPQNSVFTAVKNWFKELF</sequence>
<keyword evidence="2 5" id="KW-0132">Cell division</keyword>
<dbReference type="SMART" id="SM00842">
    <property type="entry name" value="FtsA"/>
    <property type="match status" value="1"/>
</dbReference>